<sequence>MGATGAHFVPEPAGIWPWKRALAALPQLSHENVRASPQYSWQKQAVSFAFCSFAGVKELCPDFALIGFTGLQAA</sequence>
<organism evidence="1 2">
    <name type="scientific">Brucella ciceri</name>
    <dbReference type="NCBI Taxonomy" id="391287"/>
    <lineage>
        <taxon>Bacteria</taxon>
        <taxon>Pseudomonadati</taxon>
        <taxon>Pseudomonadota</taxon>
        <taxon>Alphaproteobacteria</taxon>
        <taxon>Hyphomicrobiales</taxon>
        <taxon>Brucellaceae</taxon>
        <taxon>Brucella/Ochrobactrum group</taxon>
        <taxon>Brucella</taxon>
    </lineage>
</organism>
<reference evidence="1 2" key="1">
    <citation type="submission" date="2020-03" db="EMBL/GenBank/DDBJ databases">
        <title>Whole genome sequencing of clinical and environmental type strains of Ochrobactrum.</title>
        <authorList>
            <person name="Dharne M."/>
        </authorList>
    </citation>
    <scope>NUCLEOTIDE SEQUENCE [LARGE SCALE GENOMIC DNA]</scope>
    <source>
        <strain evidence="1 2">DSM 22292</strain>
    </source>
</reference>
<name>A0ABX1DS34_9HYPH</name>
<dbReference type="EMBL" id="JAAVLR010000001">
    <property type="protein sequence ID" value="NKC27739.1"/>
    <property type="molecule type" value="Genomic_DNA"/>
</dbReference>
<dbReference type="Proteomes" id="UP000568486">
    <property type="component" value="Unassembled WGS sequence"/>
</dbReference>
<accession>A0ABX1DS34</accession>
<proteinExistence type="predicted"/>
<comment type="caution">
    <text evidence="1">The sequence shown here is derived from an EMBL/GenBank/DDBJ whole genome shotgun (WGS) entry which is preliminary data.</text>
</comment>
<gene>
    <name evidence="1" type="ORF">HED52_03145</name>
</gene>
<keyword evidence="2" id="KW-1185">Reference proteome</keyword>
<evidence type="ECO:0000313" key="1">
    <source>
        <dbReference type="EMBL" id="NKC27739.1"/>
    </source>
</evidence>
<evidence type="ECO:0000313" key="2">
    <source>
        <dbReference type="Proteomes" id="UP000568486"/>
    </source>
</evidence>
<protein>
    <submittedName>
        <fullName evidence="1">Uncharacterized protein</fullName>
    </submittedName>
</protein>